<gene>
    <name evidence="1" type="ORF">RRG08_020105</name>
</gene>
<evidence type="ECO:0000313" key="2">
    <source>
        <dbReference type="Proteomes" id="UP001283361"/>
    </source>
</evidence>
<dbReference type="EMBL" id="JAWDGP010002657">
    <property type="protein sequence ID" value="KAK3781164.1"/>
    <property type="molecule type" value="Genomic_DNA"/>
</dbReference>
<reference evidence="1" key="1">
    <citation type="journal article" date="2023" name="G3 (Bethesda)">
        <title>A reference genome for the long-term kleptoplast-retaining sea slug Elysia crispata morphotype clarki.</title>
        <authorList>
            <person name="Eastman K.E."/>
            <person name="Pendleton A.L."/>
            <person name="Shaikh M.A."/>
            <person name="Suttiyut T."/>
            <person name="Ogas R."/>
            <person name="Tomko P."/>
            <person name="Gavelis G."/>
            <person name="Widhalm J.R."/>
            <person name="Wisecaver J.H."/>
        </authorList>
    </citation>
    <scope>NUCLEOTIDE SEQUENCE</scope>
    <source>
        <strain evidence="1">ECLA1</strain>
    </source>
</reference>
<protein>
    <submittedName>
        <fullName evidence="1">Uncharacterized protein</fullName>
    </submittedName>
</protein>
<dbReference type="Proteomes" id="UP001283361">
    <property type="component" value="Unassembled WGS sequence"/>
</dbReference>
<dbReference type="AlphaFoldDB" id="A0AAE1A4F7"/>
<accession>A0AAE1A4F7</accession>
<comment type="caution">
    <text evidence="1">The sequence shown here is derived from an EMBL/GenBank/DDBJ whole genome shotgun (WGS) entry which is preliminary data.</text>
</comment>
<name>A0AAE1A4F7_9GAST</name>
<organism evidence="1 2">
    <name type="scientific">Elysia crispata</name>
    <name type="common">lettuce slug</name>
    <dbReference type="NCBI Taxonomy" id="231223"/>
    <lineage>
        <taxon>Eukaryota</taxon>
        <taxon>Metazoa</taxon>
        <taxon>Spiralia</taxon>
        <taxon>Lophotrochozoa</taxon>
        <taxon>Mollusca</taxon>
        <taxon>Gastropoda</taxon>
        <taxon>Heterobranchia</taxon>
        <taxon>Euthyneura</taxon>
        <taxon>Panpulmonata</taxon>
        <taxon>Sacoglossa</taxon>
        <taxon>Placobranchoidea</taxon>
        <taxon>Plakobranchidae</taxon>
        <taxon>Elysia</taxon>
    </lineage>
</organism>
<proteinExistence type="predicted"/>
<evidence type="ECO:0000313" key="1">
    <source>
        <dbReference type="EMBL" id="KAK3781164.1"/>
    </source>
</evidence>
<keyword evidence="2" id="KW-1185">Reference proteome</keyword>
<sequence length="109" mass="12346">MSIPATTNGEIVRQILRKLNETMWPWLKESKSRVFLRRIFVTPHNFPPDPVTCSDPTTISASPTQLSHLAGDQFLLVSGGRNKRRRFPQGLPDLLTPSDLTLAYTTGWR</sequence>